<evidence type="ECO:0000313" key="2">
    <source>
        <dbReference type="Proteomes" id="UP000324015"/>
    </source>
</evidence>
<protein>
    <recommendedName>
        <fullName evidence="3">Phage gp6-like head-tail connector protein</fullName>
    </recommendedName>
</protein>
<dbReference type="AlphaFoldDB" id="A0A5P2CQT1"/>
<gene>
    <name evidence="1" type="ORF">DEJ49_33540</name>
</gene>
<sequence length="203" mass="22531">MALGDAYATVPELKVRLPNLDEVATYDDVLEEALSSVSREIEQFCGRQFNKADAATVREYGPDEIYRLREGSTVTQWVRVDDFYDVTDLVIEVDGAAWTPADYVLHPRNGVVDGMPGWPYYEIHAAGSLSFGTEVSVTAKWGWSAVPAPVKQACLIMAAETFQIKDAPFGVAGSDAFGAIRVRDNRMAMTKLSRYCRDPIRVR</sequence>
<evidence type="ECO:0000313" key="1">
    <source>
        <dbReference type="EMBL" id="QES45264.1"/>
    </source>
</evidence>
<name>A0A5P2CQT1_STRVZ</name>
<organism evidence="1 2">
    <name type="scientific">Streptomyces venezuelae</name>
    <dbReference type="NCBI Taxonomy" id="54571"/>
    <lineage>
        <taxon>Bacteria</taxon>
        <taxon>Bacillati</taxon>
        <taxon>Actinomycetota</taxon>
        <taxon>Actinomycetes</taxon>
        <taxon>Kitasatosporales</taxon>
        <taxon>Streptomycetaceae</taxon>
        <taxon>Streptomyces</taxon>
    </lineage>
</organism>
<accession>A0A5P2CQT1</accession>
<dbReference type="Proteomes" id="UP000324015">
    <property type="component" value="Chromosome"/>
</dbReference>
<dbReference type="EMBL" id="CP029191">
    <property type="protein sequence ID" value="QES45264.1"/>
    <property type="molecule type" value="Genomic_DNA"/>
</dbReference>
<reference evidence="1 2" key="1">
    <citation type="submission" date="2018-05" db="EMBL/GenBank/DDBJ databases">
        <title>Streptomyces venezuelae.</title>
        <authorList>
            <person name="Kim W."/>
            <person name="Lee N."/>
            <person name="Cho B.-K."/>
        </authorList>
    </citation>
    <scope>NUCLEOTIDE SEQUENCE [LARGE SCALE GENOMIC DNA]</scope>
    <source>
        <strain evidence="1 2">ATCC 14585</strain>
    </source>
</reference>
<proteinExistence type="predicted"/>
<evidence type="ECO:0008006" key="3">
    <source>
        <dbReference type="Google" id="ProtNLM"/>
    </source>
</evidence>
<dbReference type="RefSeq" id="WP_150187574.1">
    <property type="nucleotide sequence ID" value="NZ_CP029191.1"/>
</dbReference>